<organism evidence="8 9">
    <name type="scientific">Dillenia turbinata</name>
    <dbReference type="NCBI Taxonomy" id="194707"/>
    <lineage>
        <taxon>Eukaryota</taxon>
        <taxon>Viridiplantae</taxon>
        <taxon>Streptophyta</taxon>
        <taxon>Embryophyta</taxon>
        <taxon>Tracheophyta</taxon>
        <taxon>Spermatophyta</taxon>
        <taxon>Magnoliopsida</taxon>
        <taxon>eudicotyledons</taxon>
        <taxon>Gunneridae</taxon>
        <taxon>Pentapetalae</taxon>
        <taxon>Dilleniales</taxon>
        <taxon>Dilleniaceae</taxon>
        <taxon>Dillenia</taxon>
    </lineage>
</organism>
<feature type="compositionally biased region" description="Low complexity" evidence="6">
    <location>
        <begin position="28"/>
        <end position="41"/>
    </location>
</feature>
<dbReference type="Pfam" id="PF00225">
    <property type="entry name" value="Kinesin"/>
    <property type="match status" value="1"/>
</dbReference>
<dbReference type="GO" id="GO:0005634">
    <property type="term" value="C:nucleus"/>
    <property type="evidence" value="ECO:0007669"/>
    <property type="project" value="TreeGrafter"/>
</dbReference>
<feature type="compositionally biased region" description="Basic and acidic residues" evidence="6">
    <location>
        <begin position="98"/>
        <end position="107"/>
    </location>
</feature>
<feature type="region of interest" description="Disordered" evidence="6">
    <location>
        <begin position="405"/>
        <end position="429"/>
    </location>
</feature>
<keyword evidence="2 5" id="KW-0547">Nucleotide-binding</keyword>
<dbReference type="PROSITE" id="PS50067">
    <property type="entry name" value="KINESIN_MOTOR_2"/>
    <property type="match status" value="1"/>
</dbReference>
<evidence type="ECO:0000256" key="5">
    <source>
        <dbReference type="PROSITE-ProRule" id="PRU00283"/>
    </source>
</evidence>
<dbReference type="Gene3D" id="3.40.850.10">
    <property type="entry name" value="Kinesin motor domain"/>
    <property type="match status" value="1"/>
</dbReference>
<gene>
    <name evidence="8" type="ORF">RJ641_028858</name>
</gene>
<feature type="compositionally biased region" description="Polar residues" evidence="6">
    <location>
        <begin position="1"/>
        <end position="14"/>
    </location>
</feature>
<feature type="compositionally biased region" description="Basic and acidic residues" evidence="6">
    <location>
        <begin position="405"/>
        <end position="422"/>
    </location>
</feature>
<keyword evidence="9" id="KW-1185">Reference proteome</keyword>
<dbReference type="GO" id="GO:0005524">
    <property type="term" value="F:ATP binding"/>
    <property type="evidence" value="ECO:0007669"/>
    <property type="project" value="UniProtKB-UniRule"/>
</dbReference>
<dbReference type="InterPro" id="IPR001752">
    <property type="entry name" value="Kinesin_motor_dom"/>
</dbReference>
<dbReference type="PANTHER" id="PTHR24115:SF1008">
    <property type="entry name" value="KINESIN-LIKE PROTEIN SUBITO"/>
    <property type="match status" value="1"/>
</dbReference>
<dbReference type="GO" id="GO:0003777">
    <property type="term" value="F:microtubule motor activity"/>
    <property type="evidence" value="ECO:0007669"/>
    <property type="project" value="InterPro"/>
</dbReference>
<feature type="binding site" evidence="5">
    <location>
        <begin position="202"/>
        <end position="209"/>
    </location>
    <ligand>
        <name>ATP</name>
        <dbReference type="ChEBI" id="CHEBI:30616"/>
    </ligand>
</feature>
<accession>A0AAN8W538</accession>
<evidence type="ECO:0000256" key="1">
    <source>
        <dbReference type="ARBA" id="ARBA00022701"/>
    </source>
</evidence>
<proteinExistence type="inferred from homology"/>
<feature type="region of interest" description="Disordered" evidence="6">
    <location>
        <begin position="1"/>
        <end position="41"/>
    </location>
</feature>
<dbReference type="SUPFAM" id="SSF52540">
    <property type="entry name" value="P-loop containing nucleoside triphosphate hydrolases"/>
    <property type="match status" value="1"/>
</dbReference>
<dbReference type="GO" id="GO:0005871">
    <property type="term" value="C:kinesin complex"/>
    <property type="evidence" value="ECO:0007669"/>
    <property type="project" value="TreeGrafter"/>
</dbReference>
<evidence type="ECO:0000256" key="6">
    <source>
        <dbReference type="SAM" id="MobiDB-lite"/>
    </source>
</evidence>
<keyword evidence="3 5" id="KW-0067">ATP-binding</keyword>
<dbReference type="InterPro" id="IPR027417">
    <property type="entry name" value="P-loop_NTPase"/>
</dbReference>
<comment type="similarity">
    <text evidence="5">Belongs to the TRAFAC class myosin-kinesin ATPase superfamily. Kinesin family.</text>
</comment>
<keyword evidence="1" id="KW-0493">Microtubule</keyword>
<evidence type="ECO:0000256" key="4">
    <source>
        <dbReference type="ARBA" id="ARBA00023175"/>
    </source>
</evidence>
<dbReference type="InterPro" id="IPR036961">
    <property type="entry name" value="Kinesin_motor_dom_sf"/>
</dbReference>
<evidence type="ECO:0000313" key="9">
    <source>
        <dbReference type="Proteomes" id="UP001370490"/>
    </source>
</evidence>
<comment type="caution">
    <text evidence="8">The sequence shown here is derived from an EMBL/GenBank/DDBJ whole genome shotgun (WGS) entry which is preliminary data.</text>
</comment>
<sequence>MEATETNSSRQCAYSVTVRRNPHRRARPTPSAAAPQQPSFSKSILTSISSFPVTRSSRSTSLRTLVLFRPPPKTTATTASPNLSKIKPLTTLNNASPKDLRNQEQRSKIKNAWPKAQISKESTKKKVKKKSNSCITTNNFKSVTLSPPPVIQDSKRIKSEIYEGFSQVFAPESSQDEVYEKMVRPLVEDFLRGKSGMLAAIGHTGSGKTHTIFGSTREPGMAPQAIRRIFERRFYFSMFGIYSERGKGEKLYDLSQEGGDLFMQQSTIKGHKEVAISDVAEAESFIACGMLKRTTAVTKANSQSSRSQCIISIRQAFKIENEVGIEQNNAVLTIVDLAGAERERRTGNQSLLEHQKNPKKPLEKHFQNSLLTSYLRSIMLKNHPTSKRTIQALPRLGQQKRLKIGEEKNTEDGGRISKEETSLGHTNNVPPWNISVQSENATKVKVDVFAPAKSNLVDKERNDLIMKNFAKALWNVLKQYKKKLEVAESEACDLRQKLKNEMLRCLELDRELKYSKIQCSCSKEVSAKPAEDDIIGWVGSSTEARISSPGIKNLNQQIYQKDGSMHEISASAEESHGSYCVGIMDSNHVADRTGLKTPDLIDCSSESLSLARDDGECCSQLERNWLQKEECKGCDQALPLHPKVFVCTKVEEQLDGSAKIIDPPSIGSCASSGNNSDNTKDLVRSSIKIRASSLGVESLEQQIDQSVDQNGETSVEFSGNVRELNHSVKDLKLEALDTDHRCSDHLDSSSGNRAYKKCPEQLLTLKEEEPVEGCNNIRLTKPESQISSNTTSLGLQKLKRCLLWLALLVNPRSAPRFFRSLTVCCSVQSQQNRTTMKAQNTAKP</sequence>
<evidence type="ECO:0000313" key="8">
    <source>
        <dbReference type="EMBL" id="KAK6939327.1"/>
    </source>
</evidence>
<dbReference type="PANTHER" id="PTHR24115">
    <property type="entry name" value="KINESIN-RELATED"/>
    <property type="match status" value="1"/>
</dbReference>
<dbReference type="GO" id="GO:0007018">
    <property type="term" value="P:microtubule-based movement"/>
    <property type="evidence" value="ECO:0007669"/>
    <property type="project" value="InterPro"/>
</dbReference>
<feature type="region of interest" description="Disordered" evidence="6">
    <location>
        <begin position="72"/>
        <end position="130"/>
    </location>
</feature>
<evidence type="ECO:0000256" key="2">
    <source>
        <dbReference type="ARBA" id="ARBA00022741"/>
    </source>
</evidence>
<dbReference type="SMART" id="SM00129">
    <property type="entry name" value="KISc"/>
    <property type="match status" value="1"/>
</dbReference>
<dbReference type="EMBL" id="JBAMMX010000005">
    <property type="protein sequence ID" value="KAK6939327.1"/>
    <property type="molecule type" value="Genomic_DNA"/>
</dbReference>
<protein>
    <submittedName>
        <fullName evidence="8">Kinesin motor domain</fullName>
    </submittedName>
</protein>
<dbReference type="PRINTS" id="PR00380">
    <property type="entry name" value="KINESINHEAVY"/>
</dbReference>
<keyword evidence="4 5" id="KW-0505">Motor protein</keyword>
<dbReference type="AlphaFoldDB" id="A0AAN8W538"/>
<dbReference type="GO" id="GO:0005874">
    <property type="term" value="C:microtubule"/>
    <property type="evidence" value="ECO:0007669"/>
    <property type="project" value="UniProtKB-KW"/>
</dbReference>
<dbReference type="GO" id="GO:0016887">
    <property type="term" value="F:ATP hydrolysis activity"/>
    <property type="evidence" value="ECO:0007669"/>
    <property type="project" value="TreeGrafter"/>
</dbReference>
<evidence type="ECO:0000256" key="3">
    <source>
        <dbReference type="ARBA" id="ARBA00022840"/>
    </source>
</evidence>
<evidence type="ECO:0000259" key="7">
    <source>
        <dbReference type="PROSITE" id="PS50067"/>
    </source>
</evidence>
<name>A0AAN8W538_9MAGN</name>
<dbReference type="Proteomes" id="UP001370490">
    <property type="component" value="Unassembled WGS sequence"/>
</dbReference>
<dbReference type="GO" id="GO:0008017">
    <property type="term" value="F:microtubule binding"/>
    <property type="evidence" value="ECO:0007669"/>
    <property type="project" value="InterPro"/>
</dbReference>
<feature type="domain" description="Kinesin motor" evidence="7">
    <location>
        <begin position="108"/>
        <end position="352"/>
    </location>
</feature>
<reference evidence="8 9" key="1">
    <citation type="submission" date="2023-12" db="EMBL/GenBank/DDBJ databases">
        <title>A high-quality genome assembly for Dillenia turbinata (Dilleniales).</title>
        <authorList>
            <person name="Chanderbali A."/>
        </authorList>
    </citation>
    <scope>NUCLEOTIDE SEQUENCE [LARGE SCALE GENOMIC DNA]</scope>
    <source>
        <strain evidence="8">LSX21</strain>
        <tissue evidence="8">Leaf</tissue>
    </source>
</reference>
<dbReference type="InterPro" id="IPR027640">
    <property type="entry name" value="Kinesin-like_fam"/>
</dbReference>